<dbReference type="PANTHER" id="PTHR42721:SF3">
    <property type="entry name" value="BETA-D-XYLOSIDASE 5-RELATED"/>
    <property type="match status" value="1"/>
</dbReference>
<keyword evidence="4 13" id="KW-0732">Signal</keyword>
<dbReference type="Pfam" id="PF00933">
    <property type="entry name" value="Glyco_hydro_3"/>
    <property type="match status" value="1"/>
</dbReference>
<feature type="compositionally biased region" description="Low complexity" evidence="12">
    <location>
        <begin position="282"/>
        <end position="292"/>
    </location>
</feature>
<evidence type="ECO:0000256" key="4">
    <source>
        <dbReference type="ARBA" id="ARBA00022729"/>
    </source>
</evidence>
<dbReference type="InterPro" id="IPR026891">
    <property type="entry name" value="Fn3-like"/>
</dbReference>
<proteinExistence type="inferred from homology"/>
<sequence length="820" mass="86857">MALLSISAIIMLVVSVSARDFPNCQSGPLSTNKVCDTTLSPWVRASALVAEFTVSEKIANSGDNSPGVPRLGLPAYEWWQEALHGVAGSPGVSFAPSGNFSYATSFPQPITMGAAFDLPLIRSVADVISTEARAFSNAGRTGLNFWTPNINPYRDPRWGRGQEVPSEDAFFASQYINQLIPGLQGGGPSHNADNPYYKLVATCKHYAGYDIENWQGNQRYGFDAVITRQDLQDYYLAPFRACARDADAQSFMCSYNAVNGVPTCADPWLLQDVLRNQYGFSTSTSTSNAASSKGKEEDNDEEGDRWVTSDCDAIKNVWNDHHYGASAADAAARSLNAGTDLDCGSFWPQNLAAALRSNLTTEATLDKSLVRRYASMVRLGWFDAAADQPYRRLTWADVATPDAKALALRAAVEGVVLLQNKGDTLPLDPSPKKVAVIGPLGSATTQLQGNYFGRAQSVTSVVAAFKGAGWSVTAVQGTSIAGSSTSGFAAAVSAAEEADVIVYVGGIDNSQESETRDRNAITWPGQQLALINRLGAVKGEKPLVVIQLGTMVDSSSLVSGDDTVDALVWAGYPGQSGGQAVVDILLGTSAPAGRLPVTQYPASFVNQIKMTNMDLRPGAGNPGQTYKWYNGTAVFPFAHGVHYTAFNATFANASALPSTFSTADLTSAIPSNATGPPGSGNYPDLAPFATVGVTVSNTGTTTRTNLTSDYVVLLFARGDHGPEPRPNKSLVGFARAHDVAPGGTAEVALPLTLGALARGDADGNLVLWPGKYTLALDVDERDTWEFEITGDEVVLEKLAPARASEGADSSQDPYTEPALT</sequence>
<feature type="domain" description="Fibronectin type III-like" evidence="14">
    <location>
        <begin position="710"/>
        <end position="780"/>
    </location>
</feature>
<keyword evidence="5 15" id="KW-0378">Hydrolase</keyword>
<evidence type="ECO:0000256" key="11">
    <source>
        <dbReference type="ARBA" id="ARBA00026107"/>
    </source>
</evidence>
<evidence type="ECO:0000256" key="12">
    <source>
        <dbReference type="SAM" id="MobiDB-lite"/>
    </source>
</evidence>
<gene>
    <name evidence="15" type="ORF">PG997_009685</name>
</gene>
<keyword evidence="6" id="KW-0325">Glycoprotein</keyword>
<dbReference type="RefSeq" id="XP_066665962.1">
    <property type="nucleotide sequence ID" value="XM_066814000.1"/>
</dbReference>
<dbReference type="Gene3D" id="3.40.50.1700">
    <property type="entry name" value="Glycoside hydrolase family 3 C-terminal domain"/>
    <property type="match status" value="1"/>
</dbReference>
<feature type="chain" id="PRO_5045793786" description="xylan 1,4-beta-xylosidase" evidence="13">
    <location>
        <begin position="19"/>
        <end position="820"/>
    </location>
</feature>
<evidence type="ECO:0000259" key="14">
    <source>
        <dbReference type="SMART" id="SM01217"/>
    </source>
</evidence>
<dbReference type="InterPro" id="IPR001764">
    <property type="entry name" value="Glyco_hydro_3_N"/>
</dbReference>
<comment type="catalytic activity">
    <reaction evidence="10">
        <text>Hydrolysis of (1-&gt;4)-beta-D-xylans, to remove successive D-xylose residues from the non-reducing termini.</text>
        <dbReference type="EC" id="3.2.1.37"/>
    </reaction>
</comment>
<dbReference type="EMBL" id="JAQQWN010000007">
    <property type="protein sequence ID" value="KAK8075022.1"/>
    <property type="molecule type" value="Genomic_DNA"/>
</dbReference>
<evidence type="ECO:0000256" key="5">
    <source>
        <dbReference type="ARBA" id="ARBA00022801"/>
    </source>
</evidence>
<dbReference type="PANTHER" id="PTHR42721">
    <property type="entry name" value="SUGAR HYDROLASE-RELATED"/>
    <property type="match status" value="1"/>
</dbReference>
<evidence type="ECO:0000256" key="13">
    <source>
        <dbReference type="SAM" id="SignalP"/>
    </source>
</evidence>
<comment type="pathway">
    <text evidence="1">Glycan degradation; xylan degradation.</text>
</comment>
<feature type="region of interest" description="Disordered" evidence="12">
    <location>
        <begin position="282"/>
        <end position="305"/>
    </location>
</feature>
<reference evidence="15 16" key="1">
    <citation type="submission" date="2023-01" db="EMBL/GenBank/DDBJ databases">
        <title>Analysis of 21 Apiospora genomes using comparative genomics revels a genus with tremendous synthesis potential of carbohydrate active enzymes and secondary metabolites.</title>
        <authorList>
            <person name="Sorensen T."/>
        </authorList>
    </citation>
    <scope>NUCLEOTIDE SEQUENCE [LARGE SCALE GENOMIC DNA]</scope>
    <source>
        <strain evidence="15 16">CBS 114990</strain>
    </source>
</reference>
<evidence type="ECO:0000256" key="9">
    <source>
        <dbReference type="ARBA" id="ARBA00023326"/>
    </source>
</evidence>
<comment type="similarity">
    <text evidence="2">Belongs to the glycosyl hydrolase 3 family.</text>
</comment>
<comment type="caution">
    <text evidence="15">The sequence shown here is derived from an EMBL/GenBank/DDBJ whole genome shotgun (WGS) entry which is preliminary data.</text>
</comment>
<evidence type="ECO:0000256" key="10">
    <source>
        <dbReference type="ARBA" id="ARBA00024574"/>
    </source>
</evidence>
<dbReference type="InterPro" id="IPR002772">
    <property type="entry name" value="Glyco_hydro_3_C"/>
</dbReference>
<dbReference type="Proteomes" id="UP001433268">
    <property type="component" value="Unassembled WGS sequence"/>
</dbReference>
<dbReference type="SUPFAM" id="SSF51445">
    <property type="entry name" value="(Trans)glycosidases"/>
    <property type="match status" value="1"/>
</dbReference>
<dbReference type="InterPro" id="IPR036881">
    <property type="entry name" value="Glyco_hydro_3_C_sf"/>
</dbReference>
<dbReference type="SUPFAM" id="SSF52279">
    <property type="entry name" value="Beta-D-glucan exohydrolase, C-terminal domain"/>
    <property type="match status" value="1"/>
</dbReference>
<evidence type="ECO:0000313" key="15">
    <source>
        <dbReference type="EMBL" id="KAK8075022.1"/>
    </source>
</evidence>
<dbReference type="SMART" id="SM01217">
    <property type="entry name" value="Fn3_like"/>
    <property type="match status" value="1"/>
</dbReference>
<dbReference type="GeneID" id="92047060"/>
<dbReference type="InterPro" id="IPR013783">
    <property type="entry name" value="Ig-like_fold"/>
</dbReference>
<keyword evidence="3" id="KW-0858">Xylan degradation</keyword>
<dbReference type="Gene3D" id="3.20.20.300">
    <property type="entry name" value="Glycoside hydrolase, family 3, N-terminal domain"/>
    <property type="match status" value="1"/>
</dbReference>
<dbReference type="EC" id="3.2.1.37" evidence="11"/>
<feature type="signal peptide" evidence="13">
    <location>
        <begin position="1"/>
        <end position="18"/>
    </location>
</feature>
<evidence type="ECO:0000256" key="2">
    <source>
        <dbReference type="ARBA" id="ARBA00005336"/>
    </source>
</evidence>
<dbReference type="InterPro" id="IPR017853">
    <property type="entry name" value="GH"/>
</dbReference>
<protein>
    <recommendedName>
        <fullName evidence="11">xylan 1,4-beta-xylosidase</fullName>
        <ecNumber evidence="11">3.2.1.37</ecNumber>
    </recommendedName>
</protein>
<dbReference type="GO" id="GO:0016787">
    <property type="term" value="F:hydrolase activity"/>
    <property type="evidence" value="ECO:0007669"/>
    <property type="project" value="UniProtKB-KW"/>
</dbReference>
<dbReference type="Pfam" id="PF14310">
    <property type="entry name" value="Fn3-like"/>
    <property type="match status" value="1"/>
</dbReference>
<evidence type="ECO:0000256" key="3">
    <source>
        <dbReference type="ARBA" id="ARBA00022651"/>
    </source>
</evidence>
<keyword evidence="9" id="KW-0624">Polysaccharide degradation</keyword>
<dbReference type="InterPro" id="IPR036962">
    <property type="entry name" value="Glyco_hydro_3_N_sf"/>
</dbReference>
<evidence type="ECO:0000256" key="8">
    <source>
        <dbReference type="ARBA" id="ARBA00023295"/>
    </source>
</evidence>
<keyword evidence="7" id="KW-0119">Carbohydrate metabolism</keyword>
<evidence type="ECO:0000256" key="7">
    <source>
        <dbReference type="ARBA" id="ARBA00023277"/>
    </source>
</evidence>
<evidence type="ECO:0000256" key="1">
    <source>
        <dbReference type="ARBA" id="ARBA00004851"/>
    </source>
</evidence>
<dbReference type="Pfam" id="PF01915">
    <property type="entry name" value="Glyco_hydro_3_C"/>
    <property type="match status" value="1"/>
</dbReference>
<keyword evidence="16" id="KW-1185">Reference proteome</keyword>
<dbReference type="InterPro" id="IPR044993">
    <property type="entry name" value="BXL"/>
</dbReference>
<evidence type="ECO:0000256" key="6">
    <source>
        <dbReference type="ARBA" id="ARBA00023180"/>
    </source>
</evidence>
<organism evidence="15 16">
    <name type="scientific">Apiospora hydei</name>
    <dbReference type="NCBI Taxonomy" id="1337664"/>
    <lineage>
        <taxon>Eukaryota</taxon>
        <taxon>Fungi</taxon>
        <taxon>Dikarya</taxon>
        <taxon>Ascomycota</taxon>
        <taxon>Pezizomycotina</taxon>
        <taxon>Sordariomycetes</taxon>
        <taxon>Xylariomycetidae</taxon>
        <taxon>Amphisphaeriales</taxon>
        <taxon>Apiosporaceae</taxon>
        <taxon>Apiospora</taxon>
    </lineage>
</organism>
<evidence type="ECO:0000313" key="16">
    <source>
        <dbReference type="Proteomes" id="UP001433268"/>
    </source>
</evidence>
<feature type="region of interest" description="Disordered" evidence="12">
    <location>
        <begin position="799"/>
        <end position="820"/>
    </location>
</feature>
<dbReference type="Gene3D" id="2.60.40.10">
    <property type="entry name" value="Immunoglobulins"/>
    <property type="match status" value="1"/>
</dbReference>
<keyword evidence="8" id="KW-0326">Glycosidase</keyword>
<accession>A0ABR1VW05</accession>
<name>A0ABR1VW05_9PEZI</name>